<gene>
    <name evidence="2" type="ORF">JTE90_024155</name>
</gene>
<evidence type="ECO:0000256" key="1">
    <source>
        <dbReference type="SAM" id="MobiDB-lite"/>
    </source>
</evidence>
<protein>
    <submittedName>
        <fullName evidence="2">Uncharacterized protein</fullName>
    </submittedName>
</protein>
<feature type="compositionally biased region" description="Polar residues" evidence="1">
    <location>
        <begin position="1168"/>
        <end position="1181"/>
    </location>
</feature>
<dbReference type="Proteomes" id="UP000827092">
    <property type="component" value="Unassembled WGS sequence"/>
</dbReference>
<evidence type="ECO:0000313" key="3">
    <source>
        <dbReference type="Proteomes" id="UP000827092"/>
    </source>
</evidence>
<feature type="region of interest" description="Disordered" evidence="1">
    <location>
        <begin position="1153"/>
        <end position="1181"/>
    </location>
</feature>
<sequence length="1595" mass="180294">MLAEGVNLSKPSSSFLKVPRGDKVKSGSTSRRTSFNSEASGDESDVSEVNDIDVEESWKSVFKKDIKKFIEEKKEKGESWWIELLRTKVGFDAVAKKWIREEKAKDNSGMLSHKSTLNELVMRLVCEIDISPGTVFEAKRIFALFETLSDVMEKEQRRKIVGLIVQKNKTNLLKLICNEENKYREQKRQDGSIIFSSNNIVDRQYFWKGELSGFDTIAELLNYAIDQGSSGSVRLLVERIYSTLHPIYNKGQYLDDIRYLNQYSHSANGKSIKSAEEEEEFFKELLEKVIEKGFTDSLLVMLGGDVAQLILKMSKDKFEACDELQDIYNMTKSAVIHVLQSLVQLQDEKEAEKRKALIEKLIEKGVTVVKKKDIAEKDLIALADEHGVKLPLQRAGKDYIKDILQENGVNVSEVKRKLSQDVLYGIIVELFFYQHKQIYAIAEGTNKLIFYDTLKDLPKKGKVKELLSDLEQDEASIKREVLEAITQLNKVGRAKKNFFSRLVFKEIMLVEHDKGKDSEIKVENVEKIIKACVALRKEPMQKLVQGMEINDINSGIHSILTLIDVKLPDSIAVLDTPSFNDGDATCEAFQEAIESVYNNPSSALAFSGLSRRIIDMLKAGGEKLPEAIDKVKENIEVLNDEGSVDVEDTFQALEMLHPKIGKEQRRKIVELIVQKDKTKLLKLICNKDREQKRQDGSIIFSSNNIADRQYFWKGELSGFDTIAELLNYAIDQGSSGSVRLLADRIYSTLHPIYNRGQYLDTVLYLRRYSCAFNGESIKSAEEKEEFFKELLEKVIEKGFTDSLLVMLGGDVAQLILKMSKDKFEACDELQDIYNMTKSAVIHVLQSLVQLQDEKEAEKRKALIEKLIEKGVTVVKKKDIAEKDLIALADEHEIKLLLGTGKGYIKDILQKKGVNVSEVKRKLSQDVLYGIIVELFFYQHKQIYAIAEGTNKLIFYDTLKDLPKKGKVKELLSDLEQDEASIKREVLEAITQLNKVGRAKKNFFFRLVFKEIMLVEPDKGKDSEIKVENVEKIIKGCGAICKEPMQKLVDGLREKGVTIREEVMDVLKLVGVDSLALEKSMTSVPENSNVVPSRNIPSLQIEDLTLSSNSGSGKSTLLQITGDIASSSRQPSNDTFRGPPEITEPVEVKAKVLSPVPPGSKAAKEKNKSFMQTSSGQGENISYNKGKNSYCHGGKVGSISGGLGMLSRINFQGLDKKEKEASAESRARGLLGKVGKKMNARPPSIQQLLKAGQMMCMEKALDKVVLNYNKLSYNGLYRSGSFDQSLDESFCEEEEELHELFKSNGNFIKYENAVSKLVSNNVRAAKNILLDLVNDAVQPAYYAYVLVFFKEMIRDCDVLNTSKENDGIIEKNKDEIIAATQLLKRASLMEPASSFLFGMMKRYNIGKCSQFMDGSWRDDLIRVVNVTRECGFFRVEQYILQSIDHKNRWDYEKCGLGMQKKGEYIKEMGKYSLYELTLSMLSEQHFNADAVNDLFKFLSEDEFPEALYSYGATLLQAKVGNMSKEDIKEAVRCLNRAASAGHREAEFLLGTLPFSKVSHKLTHDEMKRCILRLEDYINSSDNSCAMNNENVDKAAY</sequence>
<evidence type="ECO:0000313" key="2">
    <source>
        <dbReference type="EMBL" id="KAG8174009.1"/>
    </source>
</evidence>
<organism evidence="2 3">
    <name type="scientific">Oedothorax gibbosus</name>
    <dbReference type="NCBI Taxonomy" id="931172"/>
    <lineage>
        <taxon>Eukaryota</taxon>
        <taxon>Metazoa</taxon>
        <taxon>Ecdysozoa</taxon>
        <taxon>Arthropoda</taxon>
        <taxon>Chelicerata</taxon>
        <taxon>Arachnida</taxon>
        <taxon>Araneae</taxon>
        <taxon>Araneomorphae</taxon>
        <taxon>Entelegynae</taxon>
        <taxon>Araneoidea</taxon>
        <taxon>Linyphiidae</taxon>
        <taxon>Erigoninae</taxon>
        <taxon>Oedothorax</taxon>
    </lineage>
</organism>
<feature type="region of interest" description="Disordered" evidence="1">
    <location>
        <begin position="1"/>
        <end position="48"/>
    </location>
</feature>
<dbReference type="InterPro" id="IPR011990">
    <property type="entry name" value="TPR-like_helical_dom_sf"/>
</dbReference>
<proteinExistence type="predicted"/>
<comment type="caution">
    <text evidence="2">The sequence shown here is derived from an EMBL/GenBank/DDBJ whole genome shotgun (WGS) entry which is preliminary data.</text>
</comment>
<dbReference type="Gene3D" id="1.25.40.10">
    <property type="entry name" value="Tetratricopeptide repeat domain"/>
    <property type="match status" value="1"/>
</dbReference>
<accession>A0AAV6TR12</accession>
<feature type="compositionally biased region" description="Polar residues" evidence="1">
    <location>
        <begin position="26"/>
        <end position="39"/>
    </location>
</feature>
<reference evidence="2 3" key="1">
    <citation type="journal article" date="2022" name="Nat. Ecol. Evol.">
        <title>A masculinizing supergene underlies an exaggerated male reproductive morph in a spider.</title>
        <authorList>
            <person name="Hendrickx F."/>
            <person name="De Corte Z."/>
            <person name="Sonet G."/>
            <person name="Van Belleghem S.M."/>
            <person name="Kostlbacher S."/>
            <person name="Vangestel C."/>
        </authorList>
    </citation>
    <scope>NUCLEOTIDE SEQUENCE [LARGE SCALE GENOMIC DNA]</scope>
    <source>
        <strain evidence="2">W744_W776</strain>
    </source>
</reference>
<keyword evidence="3" id="KW-1185">Reference proteome</keyword>
<name>A0AAV6TR12_9ARAC</name>
<dbReference type="EMBL" id="JAFNEN010001359">
    <property type="protein sequence ID" value="KAG8174009.1"/>
    <property type="molecule type" value="Genomic_DNA"/>
</dbReference>